<dbReference type="Proteomes" id="UP000094569">
    <property type="component" value="Unassembled WGS sequence"/>
</dbReference>
<accession>A0A1E3BI49</accession>
<reference evidence="7 8" key="1">
    <citation type="journal article" date="2016" name="BMC Genomics">
        <title>Comparative genomic and transcriptomic analyses of the Fuzhuan brick tea-fermentation fungus Aspergillus cristatus.</title>
        <authorList>
            <person name="Ge Y."/>
            <person name="Wang Y."/>
            <person name="Liu Y."/>
            <person name="Tan Y."/>
            <person name="Ren X."/>
            <person name="Zhang X."/>
            <person name="Hyde K.D."/>
            <person name="Liu Y."/>
            <person name="Liu Z."/>
        </authorList>
    </citation>
    <scope>NUCLEOTIDE SEQUENCE [LARGE SCALE GENOMIC DNA]</scope>
    <source>
        <strain evidence="7 8">GZAAS20.1005</strain>
    </source>
</reference>
<dbReference type="EMBL" id="JXNT01000003">
    <property type="protein sequence ID" value="ODM20643.1"/>
    <property type="molecule type" value="Genomic_DNA"/>
</dbReference>
<feature type="compositionally biased region" description="Polar residues" evidence="4">
    <location>
        <begin position="207"/>
        <end position="218"/>
    </location>
</feature>
<keyword evidence="2 5" id="KW-0732">Signal</keyword>
<feature type="region of interest" description="Disordered" evidence="4">
    <location>
        <begin position="108"/>
        <end position="127"/>
    </location>
</feature>
<feature type="chain" id="PRO_5009123709" description="LysM domain-containing protein" evidence="5">
    <location>
        <begin position="23"/>
        <end position="274"/>
    </location>
</feature>
<protein>
    <recommendedName>
        <fullName evidence="6">LysM domain-containing protein</fullName>
    </recommendedName>
</protein>
<dbReference type="PROSITE" id="PS51782">
    <property type="entry name" value="LYSM"/>
    <property type="match status" value="3"/>
</dbReference>
<dbReference type="Gene3D" id="3.10.350.10">
    <property type="entry name" value="LysM domain"/>
    <property type="match status" value="3"/>
</dbReference>
<evidence type="ECO:0000256" key="1">
    <source>
        <dbReference type="ARBA" id="ARBA00022669"/>
    </source>
</evidence>
<evidence type="ECO:0000256" key="3">
    <source>
        <dbReference type="ARBA" id="ARBA00023026"/>
    </source>
</evidence>
<feature type="signal peptide" evidence="5">
    <location>
        <begin position="1"/>
        <end position="22"/>
    </location>
</feature>
<keyword evidence="8" id="KW-1185">Reference proteome</keyword>
<dbReference type="AlphaFoldDB" id="A0A1E3BI49"/>
<name>A0A1E3BI49_ASPCR</name>
<dbReference type="PANTHER" id="PTHR34997:SF2">
    <property type="entry name" value="LYSM DOMAIN-CONTAINING PROTEIN-RELATED"/>
    <property type="match status" value="1"/>
</dbReference>
<dbReference type="Pfam" id="PF01476">
    <property type="entry name" value="LysM"/>
    <property type="match status" value="3"/>
</dbReference>
<dbReference type="VEuPathDB" id="FungiDB:SI65_03696"/>
<organism evidence="7 8">
    <name type="scientific">Aspergillus cristatus</name>
    <name type="common">Chinese Fuzhuan brick tea-fermentation fungus</name>
    <name type="synonym">Eurotium cristatum</name>
    <dbReference type="NCBI Taxonomy" id="573508"/>
    <lineage>
        <taxon>Eukaryota</taxon>
        <taxon>Fungi</taxon>
        <taxon>Dikarya</taxon>
        <taxon>Ascomycota</taxon>
        <taxon>Pezizomycotina</taxon>
        <taxon>Eurotiomycetes</taxon>
        <taxon>Eurotiomycetidae</taxon>
        <taxon>Eurotiales</taxon>
        <taxon>Aspergillaceae</taxon>
        <taxon>Aspergillus</taxon>
        <taxon>Aspergillus subgen. Aspergillus</taxon>
    </lineage>
</organism>
<evidence type="ECO:0000313" key="8">
    <source>
        <dbReference type="Proteomes" id="UP000094569"/>
    </source>
</evidence>
<feature type="region of interest" description="Disordered" evidence="4">
    <location>
        <begin position="188"/>
        <end position="218"/>
    </location>
</feature>
<dbReference type="PANTHER" id="PTHR34997">
    <property type="entry name" value="AM15"/>
    <property type="match status" value="1"/>
</dbReference>
<dbReference type="STRING" id="573508.A0A1E3BI49"/>
<dbReference type="GO" id="GO:0008061">
    <property type="term" value="F:chitin binding"/>
    <property type="evidence" value="ECO:0007669"/>
    <property type="project" value="UniProtKB-KW"/>
</dbReference>
<evidence type="ECO:0000256" key="4">
    <source>
        <dbReference type="SAM" id="MobiDB-lite"/>
    </source>
</evidence>
<feature type="compositionally biased region" description="Low complexity" evidence="4">
    <location>
        <begin position="108"/>
        <end position="124"/>
    </location>
</feature>
<sequence>MLRALVTTLLLSASLVCRGAIAIQLWNNSSTSLIRSSTGIATPTPIQAGMTHGCTKFYKVKERDSCQEIAKDNGIPIDDFLSWNPAVGKDCMTLKYDFYVCVGKLKSTTRPTSSRPATPTPTQTGMTDKCTEFHMVKEGETCEQIANDSSISRADFFAWNPAVGEDCMALRYGFYVCVGKSLTAYPSPSSSMLPTPTSTTSSVSTTINTDGATPTPTQTGMVPGCTKFHKVKKGEYCEKIADDYSISLDDLIKLNPDVGKECRNLKYDFYLCVG</sequence>
<keyword evidence="3" id="KW-0843">Virulence</keyword>
<feature type="compositionally biased region" description="Low complexity" evidence="4">
    <location>
        <begin position="188"/>
        <end position="206"/>
    </location>
</feature>
<feature type="domain" description="LysM" evidence="6">
    <location>
        <begin position="132"/>
        <end position="178"/>
    </location>
</feature>
<feature type="domain" description="LysM" evidence="6">
    <location>
        <begin position="227"/>
        <end position="273"/>
    </location>
</feature>
<keyword evidence="1" id="KW-0147">Chitin-binding</keyword>
<dbReference type="SMART" id="SM00257">
    <property type="entry name" value="LysM"/>
    <property type="match status" value="3"/>
</dbReference>
<feature type="domain" description="LysM" evidence="6">
    <location>
        <begin position="56"/>
        <end position="102"/>
    </location>
</feature>
<gene>
    <name evidence="7" type="ORF">SI65_03696</name>
</gene>
<evidence type="ECO:0000256" key="5">
    <source>
        <dbReference type="SAM" id="SignalP"/>
    </source>
</evidence>
<evidence type="ECO:0000259" key="6">
    <source>
        <dbReference type="PROSITE" id="PS51782"/>
    </source>
</evidence>
<proteinExistence type="predicted"/>
<dbReference type="CDD" id="cd00118">
    <property type="entry name" value="LysM"/>
    <property type="match status" value="3"/>
</dbReference>
<dbReference type="InterPro" id="IPR036779">
    <property type="entry name" value="LysM_dom_sf"/>
</dbReference>
<evidence type="ECO:0000256" key="2">
    <source>
        <dbReference type="ARBA" id="ARBA00022729"/>
    </source>
</evidence>
<dbReference type="SUPFAM" id="SSF54106">
    <property type="entry name" value="LysM domain"/>
    <property type="match status" value="3"/>
</dbReference>
<evidence type="ECO:0000313" key="7">
    <source>
        <dbReference type="EMBL" id="ODM20643.1"/>
    </source>
</evidence>
<comment type="caution">
    <text evidence="7">The sequence shown here is derived from an EMBL/GenBank/DDBJ whole genome shotgun (WGS) entry which is preliminary data.</text>
</comment>
<dbReference type="OrthoDB" id="5985073at2759"/>
<dbReference type="InterPro" id="IPR052210">
    <property type="entry name" value="LysM1-like"/>
</dbReference>
<dbReference type="InterPro" id="IPR018392">
    <property type="entry name" value="LysM"/>
</dbReference>